<gene>
    <name evidence="2" type="ORF">SAMN04487996_107303</name>
</gene>
<sequence length="184" mass="19403">MKKILKNILTAITLGIAFTSSSLGNAELPTDPKDKVKVAVVEFTPAPDITVMTYEAKRQLQASIAFELHKTQKFHVVDVRHTRDASQANLAVINGESTAAAVKVGKQLGVSYVLTGTVVEYNTQGSATLATRLVEVSTGKVTHSTSTSQEAISKVTVGGAEEMAAKVLKPLIKKLTASLAGLAL</sequence>
<name>A0A1G7GMH3_9BACT</name>
<dbReference type="OrthoDB" id="954333at2"/>
<dbReference type="RefSeq" id="WP_090150662.1">
    <property type="nucleotide sequence ID" value="NZ_FNAN01000007.1"/>
</dbReference>
<dbReference type="AlphaFoldDB" id="A0A1G7GMH3"/>
<feature type="signal peptide" evidence="1">
    <location>
        <begin position="1"/>
        <end position="26"/>
    </location>
</feature>
<dbReference type="Gene3D" id="3.40.50.10610">
    <property type="entry name" value="ABC-type transport auxiliary lipoprotein component"/>
    <property type="match status" value="1"/>
</dbReference>
<evidence type="ECO:0000256" key="1">
    <source>
        <dbReference type="SAM" id="SignalP"/>
    </source>
</evidence>
<accession>A0A1G7GMH3</accession>
<evidence type="ECO:0000313" key="3">
    <source>
        <dbReference type="Proteomes" id="UP000198748"/>
    </source>
</evidence>
<dbReference type="Proteomes" id="UP000198748">
    <property type="component" value="Unassembled WGS sequence"/>
</dbReference>
<feature type="chain" id="PRO_5011626299" evidence="1">
    <location>
        <begin position="27"/>
        <end position="184"/>
    </location>
</feature>
<organism evidence="2 3">
    <name type="scientific">Dyadobacter soli</name>
    <dbReference type="NCBI Taxonomy" id="659014"/>
    <lineage>
        <taxon>Bacteria</taxon>
        <taxon>Pseudomonadati</taxon>
        <taxon>Bacteroidota</taxon>
        <taxon>Cytophagia</taxon>
        <taxon>Cytophagales</taxon>
        <taxon>Spirosomataceae</taxon>
        <taxon>Dyadobacter</taxon>
    </lineage>
</organism>
<proteinExistence type="predicted"/>
<dbReference type="EMBL" id="FNAN01000007">
    <property type="protein sequence ID" value="SDE89291.1"/>
    <property type="molecule type" value="Genomic_DNA"/>
</dbReference>
<reference evidence="3" key="1">
    <citation type="submission" date="2016-10" db="EMBL/GenBank/DDBJ databases">
        <authorList>
            <person name="Varghese N."/>
            <person name="Submissions S."/>
        </authorList>
    </citation>
    <scope>NUCLEOTIDE SEQUENCE [LARGE SCALE GENOMIC DNA]</scope>
    <source>
        <strain evidence="3">DSM 25329</strain>
    </source>
</reference>
<keyword evidence="3" id="KW-1185">Reference proteome</keyword>
<evidence type="ECO:0000313" key="2">
    <source>
        <dbReference type="EMBL" id="SDE89291.1"/>
    </source>
</evidence>
<protein>
    <submittedName>
        <fullName evidence="2">Peptidoglycan-synthase activator LpoB</fullName>
    </submittedName>
</protein>
<keyword evidence="1" id="KW-0732">Signal</keyword>
<dbReference type="STRING" id="659014.SAMN04487996_107303"/>